<sequence length="52" mass="6128">MGGDLFGQRDVLMSELYLCNYGDGKWNFFYFMNASEGLDLVIWADYYILCLR</sequence>
<gene>
    <name evidence="1" type="ORF">Bpfe_007720</name>
</gene>
<comment type="caution">
    <text evidence="1">The sequence shown here is derived from an EMBL/GenBank/DDBJ whole genome shotgun (WGS) entry which is preliminary data.</text>
</comment>
<protein>
    <submittedName>
        <fullName evidence="1">Uncharacterized protein</fullName>
    </submittedName>
</protein>
<evidence type="ECO:0000313" key="2">
    <source>
        <dbReference type="Proteomes" id="UP001233172"/>
    </source>
</evidence>
<reference evidence="1" key="2">
    <citation type="submission" date="2023-04" db="EMBL/GenBank/DDBJ databases">
        <authorList>
            <person name="Bu L."/>
            <person name="Lu L."/>
            <person name="Laidemitt M.R."/>
            <person name="Zhang S.M."/>
            <person name="Mutuku M."/>
            <person name="Mkoji G."/>
            <person name="Steinauer M."/>
            <person name="Loker E.S."/>
        </authorList>
    </citation>
    <scope>NUCLEOTIDE SEQUENCE</scope>
    <source>
        <strain evidence="1">KasaAsao</strain>
        <tissue evidence="1">Whole Snail</tissue>
    </source>
</reference>
<accession>A0AAD8C026</accession>
<keyword evidence="2" id="KW-1185">Reference proteome</keyword>
<proteinExistence type="predicted"/>
<dbReference type="EMBL" id="JASAOG010000023">
    <property type="protein sequence ID" value="KAK0063000.1"/>
    <property type="molecule type" value="Genomic_DNA"/>
</dbReference>
<evidence type="ECO:0000313" key="1">
    <source>
        <dbReference type="EMBL" id="KAK0063000.1"/>
    </source>
</evidence>
<dbReference type="Proteomes" id="UP001233172">
    <property type="component" value="Unassembled WGS sequence"/>
</dbReference>
<dbReference type="AlphaFoldDB" id="A0AAD8C026"/>
<reference evidence="1" key="1">
    <citation type="journal article" date="2023" name="PLoS Negl. Trop. Dis.">
        <title>A genome sequence for Biomphalaria pfeifferi, the major vector snail for the human-infecting parasite Schistosoma mansoni.</title>
        <authorList>
            <person name="Bu L."/>
            <person name="Lu L."/>
            <person name="Laidemitt M.R."/>
            <person name="Zhang S.M."/>
            <person name="Mutuku M."/>
            <person name="Mkoji G."/>
            <person name="Steinauer M."/>
            <person name="Loker E.S."/>
        </authorList>
    </citation>
    <scope>NUCLEOTIDE SEQUENCE</scope>
    <source>
        <strain evidence="1">KasaAsao</strain>
    </source>
</reference>
<feature type="non-terminal residue" evidence="1">
    <location>
        <position position="52"/>
    </location>
</feature>
<name>A0AAD8C026_BIOPF</name>
<organism evidence="1 2">
    <name type="scientific">Biomphalaria pfeifferi</name>
    <name type="common">Bloodfluke planorb</name>
    <name type="synonym">Freshwater snail</name>
    <dbReference type="NCBI Taxonomy" id="112525"/>
    <lineage>
        <taxon>Eukaryota</taxon>
        <taxon>Metazoa</taxon>
        <taxon>Spiralia</taxon>
        <taxon>Lophotrochozoa</taxon>
        <taxon>Mollusca</taxon>
        <taxon>Gastropoda</taxon>
        <taxon>Heterobranchia</taxon>
        <taxon>Euthyneura</taxon>
        <taxon>Panpulmonata</taxon>
        <taxon>Hygrophila</taxon>
        <taxon>Lymnaeoidea</taxon>
        <taxon>Planorbidae</taxon>
        <taxon>Biomphalaria</taxon>
    </lineage>
</organism>